<dbReference type="GO" id="GO:0015658">
    <property type="term" value="F:branched-chain amino acid transmembrane transporter activity"/>
    <property type="evidence" value="ECO:0007669"/>
    <property type="project" value="TreeGrafter"/>
</dbReference>
<accession>A0A9D1LRF1</accession>
<sequence length="236" mass="25424">MALLEVEGLSVNYGALRALRDASLAVREGEVTALIGLNGAGKSTLLRAIIGATMPDAGRITFDGQDVTALNTLERVRRGLALCPEGRQVFPRMSVAENLRMGGYALPRREVVARMDALLELFPRLKARLRQQAGTLSGGEQQWLAIARALMCEPRLLLMDEPTLGLAPEAVAELFGLLGRIASLGVTLLVVEQDVGGVLSIAARTYALVSGECHELDAPEALLRDEAFRHEWLAEA</sequence>
<evidence type="ECO:0000256" key="5">
    <source>
        <dbReference type="ARBA" id="ARBA00022970"/>
    </source>
</evidence>
<name>A0A9D1LRF1_9FIRM</name>
<dbReference type="PANTHER" id="PTHR43820:SF4">
    <property type="entry name" value="HIGH-AFFINITY BRANCHED-CHAIN AMINO ACID TRANSPORT ATP-BINDING PROTEIN LIVF"/>
    <property type="match status" value="1"/>
</dbReference>
<evidence type="ECO:0000313" key="8">
    <source>
        <dbReference type="Proteomes" id="UP000824123"/>
    </source>
</evidence>
<organism evidence="7 8">
    <name type="scientific">Candidatus Fimadaptatus faecigallinarum</name>
    <dbReference type="NCBI Taxonomy" id="2840814"/>
    <lineage>
        <taxon>Bacteria</taxon>
        <taxon>Bacillati</taxon>
        <taxon>Bacillota</taxon>
        <taxon>Clostridia</taxon>
        <taxon>Eubacteriales</taxon>
        <taxon>Candidatus Fimadaptatus</taxon>
    </lineage>
</organism>
<evidence type="ECO:0000256" key="1">
    <source>
        <dbReference type="ARBA" id="ARBA00005417"/>
    </source>
</evidence>
<dbReference type="GO" id="GO:0015807">
    <property type="term" value="P:L-amino acid transport"/>
    <property type="evidence" value="ECO:0007669"/>
    <property type="project" value="TreeGrafter"/>
</dbReference>
<dbReference type="PROSITE" id="PS50893">
    <property type="entry name" value="ABC_TRANSPORTER_2"/>
    <property type="match status" value="1"/>
</dbReference>
<comment type="similarity">
    <text evidence="1">Belongs to the ABC transporter superfamily.</text>
</comment>
<dbReference type="InterPro" id="IPR052156">
    <property type="entry name" value="BCAA_Transport_ATP-bd_LivF"/>
</dbReference>
<reference evidence="7" key="1">
    <citation type="submission" date="2020-10" db="EMBL/GenBank/DDBJ databases">
        <authorList>
            <person name="Gilroy R."/>
        </authorList>
    </citation>
    <scope>NUCLEOTIDE SEQUENCE</scope>
    <source>
        <strain evidence="7">ChiSxjej2B14-8506</strain>
    </source>
</reference>
<comment type="caution">
    <text evidence="7">The sequence shown here is derived from an EMBL/GenBank/DDBJ whole genome shotgun (WGS) entry which is preliminary data.</text>
</comment>
<dbReference type="AlphaFoldDB" id="A0A9D1LRF1"/>
<keyword evidence="3" id="KW-0547">Nucleotide-binding</keyword>
<dbReference type="GO" id="GO:0016887">
    <property type="term" value="F:ATP hydrolysis activity"/>
    <property type="evidence" value="ECO:0007669"/>
    <property type="project" value="InterPro"/>
</dbReference>
<keyword evidence="4 7" id="KW-0067">ATP-binding</keyword>
<proteinExistence type="inferred from homology"/>
<feature type="domain" description="ABC transporter" evidence="6">
    <location>
        <begin position="4"/>
        <end position="235"/>
    </location>
</feature>
<keyword evidence="5" id="KW-0029">Amino-acid transport</keyword>
<dbReference type="SUPFAM" id="SSF52540">
    <property type="entry name" value="P-loop containing nucleoside triphosphate hydrolases"/>
    <property type="match status" value="1"/>
</dbReference>
<protein>
    <submittedName>
        <fullName evidence="7">ABC transporter ATP-binding protein</fullName>
    </submittedName>
</protein>
<dbReference type="Pfam" id="PF00005">
    <property type="entry name" value="ABC_tran"/>
    <property type="match status" value="1"/>
</dbReference>
<dbReference type="SMART" id="SM00382">
    <property type="entry name" value="AAA"/>
    <property type="match status" value="1"/>
</dbReference>
<keyword evidence="2" id="KW-0813">Transport</keyword>
<dbReference type="PANTHER" id="PTHR43820">
    <property type="entry name" value="HIGH-AFFINITY BRANCHED-CHAIN AMINO ACID TRANSPORT ATP-BINDING PROTEIN LIVF"/>
    <property type="match status" value="1"/>
</dbReference>
<dbReference type="InterPro" id="IPR027417">
    <property type="entry name" value="P-loop_NTPase"/>
</dbReference>
<evidence type="ECO:0000259" key="6">
    <source>
        <dbReference type="PROSITE" id="PS50893"/>
    </source>
</evidence>
<evidence type="ECO:0000256" key="2">
    <source>
        <dbReference type="ARBA" id="ARBA00022448"/>
    </source>
</evidence>
<dbReference type="InterPro" id="IPR003593">
    <property type="entry name" value="AAA+_ATPase"/>
</dbReference>
<dbReference type="CDD" id="cd03224">
    <property type="entry name" value="ABC_TM1139_LivF_branched"/>
    <property type="match status" value="1"/>
</dbReference>
<dbReference type="EMBL" id="DVNK01000035">
    <property type="protein sequence ID" value="HIU46651.1"/>
    <property type="molecule type" value="Genomic_DNA"/>
</dbReference>
<reference evidence="7" key="2">
    <citation type="journal article" date="2021" name="PeerJ">
        <title>Extensive microbial diversity within the chicken gut microbiome revealed by metagenomics and culture.</title>
        <authorList>
            <person name="Gilroy R."/>
            <person name="Ravi A."/>
            <person name="Getino M."/>
            <person name="Pursley I."/>
            <person name="Horton D.L."/>
            <person name="Alikhan N.F."/>
            <person name="Baker D."/>
            <person name="Gharbi K."/>
            <person name="Hall N."/>
            <person name="Watson M."/>
            <person name="Adriaenssens E.M."/>
            <person name="Foster-Nyarko E."/>
            <person name="Jarju S."/>
            <person name="Secka A."/>
            <person name="Antonio M."/>
            <person name="Oren A."/>
            <person name="Chaudhuri R.R."/>
            <person name="La Ragione R."/>
            <person name="Hildebrand F."/>
            <person name="Pallen M.J."/>
        </authorList>
    </citation>
    <scope>NUCLEOTIDE SEQUENCE</scope>
    <source>
        <strain evidence="7">ChiSxjej2B14-8506</strain>
    </source>
</reference>
<evidence type="ECO:0000313" key="7">
    <source>
        <dbReference type="EMBL" id="HIU46651.1"/>
    </source>
</evidence>
<dbReference type="Proteomes" id="UP000824123">
    <property type="component" value="Unassembled WGS sequence"/>
</dbReference>
<dbReference type="Gene3D" id="3.40.50.300">
    <property type="entry name" value="P-loop containing nucleotide triphosphate hydrolases"/>
    <property type="match status" value="1"/>
</dbReference>
<evidence type="ECO:0000256" key="3">
    <source>
        <dbReference type="ARBA" id="ARBA00022741"/>
    </source>
</evidence>
<gene>
    <name evidence="7" type="ORF">IAC59_05285</name>
</gene>
<dbReference type="GO" id="GO:0005524">
    <property type="term" value="F:ATP binding"/>
    <property type="evidence" value="ECO:0007669"/>
    <property type="project" value="UniProtKB-KW"/>
</dbReference>
<dbReference type="InterPro" id="IPR003439">
    <property type="entry name" value="ABC_transporter-like_ATP-bd"/>
</dbReference>
<evidence type="ECO:0000256" key="4">
    <source>
        <dbReference type="ARBA" id="ARBA00022840"/>
    </source>
</evidence>